<reference evidence="1" key="1">
    <citation type="submission" date="2021-01" db="EMBL/GenBank/DDBJ databases">
        <authorList>
            <consortium name="Genoscope - CEA"/>
            <person name="William W."/>
        </authorList>
    </citation>
    <scope>NUCLEOTIDE SEQUENCE</scope>
</reference>
<evidence type="ECO:0000313" key="1">
    <source>
        <dbReference type="EMBL" id="CAD8083648.1"/>
    </source>
</evidence>
<evidence type="ECO:0000313" key="2">
    <source>
        <dbReference type="Proteomes" id="UP000688137"/>
    </source>
</evidence>
<organism evidence="1 2">
    <name type="scientific">Paramecium primaurelia</name>
    <dbReference type="NCBI Taxonomy" id="5886"/>
    <lineage>
        <taxon>Eukaryota</taxon>
        <taxon>Sar</taxon>
        <taxon>Alveolata</taxon>
        <taxon>Ciliophora</taxon>
        <taxon>Intramacronucleata</taxon>
        <taxon>Oligohymenophorea</taxon>
        <taxon>Peniculida</taxon>
        <taxon>Parameciidae</taxon>
        <taxon>Paramecium</taxon>
    </lineage>
</organism>
<comment type="caution">
    <text evidence="1">The sequence shown here is derived from an EMBL/GenBank/DDBJ whole genome shotgun (WGS) entry which is preliminary data.</text>
</comment>
<dbReference type="AlphaFoldDB" id="A0A8S1MTI6"/>
<dbReference type="OMA" id="IIREQYQ"/>
<protein>
    <submittedName>
        <fullName evidence="1">Uncharacterized protein</fullName>
    </submittedName>
</protein>
<accession>A0A8S1MTI6</accession>
<dbReference type="EMBL" id="CAJJDM010000073">
    <property type="protein sequence ID" value="CAD8083648.1"/>
    <property type="molecule type" value="Genomic_DNA"/>
</dbReference>
<dbReference type="Proteomes" id="UP000688137">
    <property type="component" value="Unassembled WGS sequence"/>
</dbReference>
<keyword evidence="2" id="KW-1185">Reference proteome</keyword>
<proteinExistence type="predicted"/>
<sequence>MQQQHFYTAEQLGYLIDNIELEHNTEHLKKLADRKMIRQSNSQYKLQDDIIREQYQQSHQYQEKIFNTYRLLQAFNNPQISQLLFEQFDDEYLVIQNTADQCIEWYYRTDNKEYFKVIFDISNLQNDFYEAIQKKIVKDIKTNHAKVYIVIKHLTDILEDSFLISIYQNLILNYSFCYLYDFQNYNSTINSIYELTDSKVQIVESQYMESIYEYRTLVFQELFKLDKEQLKNCLLYTKVYLTPKLQFNLMFQERINKDFNVQQINIQDNLKQELILSLQYIPKNILVEQFIGTIILNNKDLVKYIIDLYLDILIQEQNSKFLQCLLNLISNPELKSLYYQNNKKKPLMRETLNMCVEERFQNSLNNQELIKQTIKCIYDLYKNGLMARPQLLIYIKQLIKQLCNQHANKQINIKENKIFSSLIDLSNVIESSNKVKDHEIISLERVIKTIISQYKFNWFDIDNLITFESLNLIVKLINMYDENN</sequence>
<name>A0A8S1MTI6_PARPR</name>
<gene>
    <name evidence="1" type="ORF">PPRIM_AZ9-3.1.T0700165</name>
</gene>